<dbReference type="InterPro" id="IPR000504">
    <property type="entry name" value="RRM_dom"/>
</dbReference>
<evidence type="ECO:0000256" key="1">
    <source>
        <dbReference type="ARBA" id="ARBA00022884"/>
    </source>
</evidence>
<evidence type="ECO:0000313" key="6">
    <source>
        <dbReference type="Proteomes" id="UP000283269"/>
    </source>
</evidence>
<protein>
    <recommendedName>
        <fullName evidence="4">RRM domain-containing protein</fullName>
    </recommendedName>
</protein>
<evidence type="ECO:0000313" key="5">
    <source>
        <dbReference type="EMBL" id="PPQ89238.1"/>
    </source>
</evidence>
<feature type="domain" description="RRM" evidence="4">
    <location>
        <begin position="64"/>
        <end position="143"/>
    </location>
</feature>
<feature type="compositionally biased region" description="Pro residues" evidence="3">
    <location>
        <begin position="180"/>
        <end position="203"/>
    </location>
</feature>
<dbReference type="InParanoid" id="A0A409XEM5"/>
<dbReference type="Proteomes" id="UP000283269">
    <property type="component" value="Unassembled WGS sequence"/>
</dbReference>
<feature type="compositionally biased region" description="Basic residues" evidence="3">
    <location>
        <begin position="217"/>
        <end position="232"/>
    </location>
</feature>
<gene>
    <name evidence="5" type="ORF">CVT25_001317</name>
</gene>
<proteinExistence type="predicted"/>
<dbReference type="EMBL" id="NHYD01001919">
    <property type="protein sequence ID" value="PPQ89238.1"/>
    <property type="molecule type" value="Genomic_DNA"/>
</dbReference>
<dbReference type="SMART" id="SM00360">
    <property type="entry name" value="RRM"/>
    <property type="match status" value="1"/>
</dbReference>
<dbReference type="OrthoDB" id="346839at2759"/>
<dbReference type="Pfam" id="PF00076">
    <property type="entry name" value="RRM_1"/>
    <property type="match status" value="1"/>
</dbReference>
<dbReference type="Gene3D" id="3.30.70.330">
    <property type="match status" value="1"/>
</dbReference>
<keyword evidence="1 2" id="KW-0694">RNA-binding</keyword>
<feature type="region of interest" description="Disordered" evidence="3">
    <location>
        <begin position="180"/>
        <end position="255"/>
    </location>
</feature>
<dbReference type="STRING" id="93625.A0A409XEM5"/>
<accession>A0A409XEM5</accession>
<name>A0A409XEM5_PSICY</name>
<dbReference type="InterPro" id="IPR035979">
    <property type="entry name" value="RBD_domain_sf"/>
</dbReference>
<dbReference type="SUPFAM" id="SSF54928">
    <property type="entry name" value="RNA-binding domain, RBD"/>
    <property type="match status" value="1"/>
</dbReference>
<reference evidence="5 6" key="1">
    <citation type="journal article" date="2018" name="Evol. Lett.">
        <title>Horizontal gene cluster transfer increased hallucinogenic mushroom diversity.</title>
        <authorList>
            <person name="Reynolds H.T."/>
            <person name="Vijayakumar V."/>
            <person name="Gluck-Thaler E."/>
            <person name="Korotkin H.B."/>
            <person name="Matheny P.B."/>
            <person name="Slot J.C."/>
        </authorList>
    </citation>
    <scope>NUCLEOTIDE SEQUENCE [LARGE SCALE GENOMIC DNA]</scope>
    <source>
        <strain evidence="5 6">2631</strain>
    </source>
</reference>
<comment type="caution">
    <text evidence="5">The sequence shown here is derived from an EMBL/GenBank/DDBJ whole genome shotgun (WGS) entry which is preliminary data.</text>
</comment>
<sequence length="255" mass="27660">MATQDGQQHMRNGRINNFHSTKRQVLGNRAGHTSPAWKANAATVSGHSANGGPAKAKPIVETGSRIFISMLPVDVGEKEVEELFRITVGPLKESFLVYNSQGKSKGMAVVAFQRPGDAMVARAKYDGKFVDGRRPIRIEILTDGSHLVPIAPKPSPPSLLNRIAPASPGQQSQVHVIPIPQPQFTLPPPSGPRQPRKANPPRPAQVAATKPIPIPPRKLKTKKGPKRLKKRAPATVDDLDKEMEDYRAAAPGFEE</sequence>
<dbReference type="PANTHER" id="PTHR19965:SF35">
    <property type="entry name" value="RNA ANNEALING PROTEIN YRA1"/>
    <property type="match status" value="1"/>
</dbReference>
<organism evidence="5 6">
    <name type="scientific">Psilocybe cyanescens</name>
    <dbReference type="NCBI Taxonomy" id="93625"/>
    <lineage>
        <taxon>Eukaryota</taxon>
        <taxon>Fungi</taxon>
        <taxon>Dikarya</taxon>
        <taxon>Basidiomycota</taxon>
        <taxon>Agaricomycotina</taxon>
        <taxon>Agaricomycetes</taxon>
        <taxon>Agaricomycetidae</taxon>
        <taxon>Agaricales</taxon>
        <taxon>Agaricineae</taxon>
        <taxon>Strophariaceae</taxon>
        <taxon>Psilocybe</taxon>
    </lineage>
</organism>
<dbReference type="InterPro" id="IPR051229">
    <property type="entry name" value="ALYREF_mRNA_export"/>
</dbReference>
<dbReference type="InterPro" id="IPR012677">
    <property type="entry name" value="Nucleotide-bd_a/b_plait_sf"/>
</dbReference>
<dbReference type="AlphaFoldDB" id="A0A409XEM5"/>
<evidence type="ECO:0000256" key="2">
    <source>
        <dbReference type="PROSITE-ProRule" id="PRU00176"/>
    </source>
</evidence>
<dbReference type="GO" id="GO:0006406">
    <property type="term" value="P:mRNA export from nucleus"/>
    <property type="evidence" value="ECO:0007669"/>
    <property type="project" value="TreeGrafter"/>
</dbReference>
<keyword evidence="6" id="KW-1185">Reference proteome</keyword>
<evidence type="ECO:0000256" key="3">
    <source>
        <dbReference type="SAM" id="MobiDB-lite"/>
    </source>
</evidence>
<dbReference type="PANTHER" id="PTHR19965">
    <property type="entry name" value="RNA AND EXPORT FACTOR BINDING PROTEIN"/>
    <property type="match status" value="1"/>
</dbReference>
<dbReference type="GO" id="GO:0005634">
    <property type="term" value="C:nucleus"/>
    <property type="evidence" value="ECO:0007669"/>
    <property type="project" value="TreeGrafter"/>
</dbReference>
<dbReference type="GO" id="GO:0003729">
    <property type="term" value="F:mRNA binding"/>
    <property type="evidence" value="ECO:0007669"/>
    <property type="project" value="TreeGrafter"/>
</dbReference>
<dbReference type="PROSITE" id="PS50102">
    <property type="entry name" value="RRM"/>
    <property type="match status" value="1"/>
</dbReference>
<evidence type="ECO:0000259" key="4">
    <source>
        <dbReference type="PROSITE" id="PS50102"/>
    </source>
</evidence>